<gene>
    <name evidence="1" type="ORF">DSO57_1011929</name>
</gene>
<keyword evidence="2" id="KW-1185">Reference proteome</keyword>
<name>A0ACC2T681_9FUNG</name>
<dbReference type="EMBL" id="QTSX02003592">
    <property type="protein sequence ID" value="KAJ9070098.1"/>
    <property type="molecule type" value="Genomic_DNA"/>
</dbReference>
<proteinExistence type="predicted"/>
<sequence>MSSNSVAQDSSMPTSSQLSTITKKRNRISKSKTPTPVSTNRSNEPGSILTNLLQELNEDEVDHSSGVIKEDIKVPYQNCCYPLLGKDSYSAFPWASGYVVNTYVRSGEPLRDLNKKTKSENNAYWHIPRVKLIRYAQFYLQDFSFDGICLTENQISLALELLELVFTVWSDSRPDVSPVPLWHGSDSQKYCLQQAMSTTLDLLSYNQAGNYQSMTLVGNLVLSGSKFVYHQRLHHMPKYIEWLLGVIYSVGDKTLEEYAQKDSLI</sequence>
<organism evidence="1 2">
    <name type="scientific">Entomophthora muscae</name>
    <dbReference type="NCBI Taxonomy" id="34485"/>
    <lineage>
        <taxon>Eukaryota</taxon>
        <taxon>Fungi</taxon>
        <taxon>Fungi incertae sedis</taxon>
        <taxon>Zoopagomycota</taxon>
        <taxon>Entomophthoromycotina</taxon>
        <taxon>Entomophthoromycetes</taxon>
        <taxon>Entomophthorales</taxon>
        <taxon>Entomophthoraceae</taxon>
        <taxon>Entomophthora</taxon>
    </lineage>
</organism>
<accession>A0ACC2T681</accession>
<dbReference type="Proteomes" id="UP001165960">
    <property type="component" value="Unassembled WGS sequence"/>
</dbReference>
<protein>
    <submittedName>
        <fullName evidence="1">Uncharacterized protein</fullName>
    </submittedName>
</protein>
<evidence type="ECO:0000313" key="1">
    <source>
        <dbReference type="EMBL" id="KAJ9070098.1"/>
    </source>
</evidence>
<evidence type="ECO:0000313" key="2">
    <source>
        <dbReference type="Proteomes" id="UP001165960"/>
    </source>
</evidence>
<comment type="caution">
    <text evidence="1">The sequence shown here is derived from an EMBL/GenBank/DDBJ whole genome shotgun (WGS) entry which is preliminary data.</text>
</comment>
<reference evidence="1" key="1">
    <citation type="submission" date="2022-04" db="EMBL/GenBank/DDBJ databases">
        <title>Genome of the entomopathogenic fungus Entomophthora muscae.</title>
        <authorList>
            <person name="Elya C."/>
            <person name="Lovett B.R."/>
            <person name="Lee E."/>
            <person name="Macias A.M."/>
            <person name="Hajek A.E."/>
            <person name="De Bivort B.L."/>
            <person name="Kasson M.T."/>
            <person name="De Fine Licht H.H."/>
            <person name="Stajich J.E."/>
        </authorList>
    </citation>
    <scope>NUCLEOTIDE SEQUENCE</scope>
    <source>
        <strain evidence="1">Berkeley</strain>
    </source>
</reference>